<dbReference type="Pfam" id="PF00582">
    <property type="entry name" value="Usp"/>
    <property type="match status" value="1"/>
</dbReference>
<comment type="similarity">
    <text evidence="1">Belongs to the universal stress protein A family.</text>
</comment>
<dbReference type="SUPFAM" id="SSF52402">
    <property type="entry name" value="Adenine nucleotide alpha hydrolases-like"/>
    <property type="match status" value="1"/>
</dbReference>
<dbReference type="EMBL" id="VFMN01000001">
    <property type="protein sequence ID" value="TQJ11042.1"/>
    <property type="molecule type" value="Genomic_DNA"/>
</dbReference>
<accession>A0A542E6T0</accession>
<evidence type="ECO:0000259" key="2">
    <source>
        <dbReference type="Pfam" id="PF00582"/>
    </source>
</evidence>
<dbReference type="InterPro" id="IPR006016">
    <property type="entry name" value="UspA"/>
</dbReference>
<reference evidence="3 4" key="1">
    <citation type="submission" date="2019-06" db="EMBL/GenBank/DDBJ databases">
        <title>Sequencing the genomes of 1000 actinobacteria strains.</title>
        <authorList>
            <person name="Klenk H.-P."/>
        </authorList>
    </citation>
    <scope>NUCLEOTIDE SEQUENCE [LARGE SCALE GENOMIC DNA]</scope>
    <source>
        <strain evidence="3 4">DSM 18607</strain>
    </source>
</reference>
<protein>
    <submittedName>
        <fullName evidence="3">Universal stress protein family protein</fullName>
    </submittedName>
</protein>
<sequence>MTIVVGYVPTNEGRAALRRAGDESVRSGSDVVVVRTVRPDGSTYDPESVATFERELGEVVRDVEAAGHHVSTREVTASGDAADDLLEIAGDVEADLIVIGLRRRTPVGKLILGSNAQRILLDAGCPVLAVKAPQP</sequence>
<dbReference type="PANTHER" id="PTHR46268:SF6">
    <property type="entry name" value="UNIVERSAL STRESS PROTEIN UP12"/>
    <property type="match status" value="1"/>
</dbReference>
<dbReference type="OrthoDB" id="5419113at2"/>
<feature type="domain" description="UspA" evidence="2">
    <location>
        <begin position="2"/>
        <end position="131"/>
    </location>
</feature>
<dbReference type="RefSeq" id="WP_141850182.1">
    <property type="nucleotide sequence ID" value="NZ_BAAAPR010000018.1"/>
</dbReference>
<dbReference type="PANTHER" id="PTHR46268">
    <property type="entry name" value="STRESS RESPONSE PROTEIN NHAX"/>
    <property type="match status" value="1"/>
</dbReference>
<evidence type="ECO:0000313" key="3">
    <source>
        <dbReference type="EMBL" id="TQJ11042.1"/>
    </source>
</evidence>
<dbReference type="InterPro" id="IPR014729">
    <property type="entry name" value="Rossmann-like_a/b/a_fold"/>
</dbReference>
<gene>
    <name evidence="3" type="ORF">FB458_4191</name>
</gene>
<proteinExistence type="inferred from homology"/>
<organism evidence="3 4">
    <name type="scientific">Lapillicoccus jejuensis</name>
    <dbReference type="NCBI Taxonomy" id="402171"/>
    <lineage>
        <taxon>Bacteria</taxon>
        <taxon>Bacillati</taxon>
        <taxon>Actinomycetota</taxon>
        <taxon>Actinomycetes</taxon>
        <taxon>Micrococcales</taxon>
        <taxon>Intrasporangiaceae</taxon>
        <taxon>Lapillicoccus</taxon>
    </lineage>
</organism>
<name>A0A542E6T0_9MICO</name>
<dbReference type="PRINTS" id="PR01438">
    <property type="entry name" value="UNVRSLSTRESS"/>
</dbReference>
<evidence type="ECO:0000256" key="1">
    <source>
        <dbReference type="ARBA" id="ARBA00008791"/>
    </source>
</evidence>
<dbReference type="AlphaFoldDB" id="A0A542E6T0"/>
<dbReference type="Gene3D" id="3.40.50.620">
    <property type="entry name" value="HUPs"/>
    <property type="match status" value="1"/>
</dbReference>
<keyword evidence="4" id="KW-1185">Reference proteome</keyword>
<comment type="caution">
    <text evidence="3">The sequence shown here is derived from an EMBL/GenBank/DDBJ whole genome shotgun (WGS) entry which is preliminary data.</text>
</comment>
<evidence type="ECO:0000313" key="4">
    <source>
        <dbReference type="Proteomes" id="UP000317893"/>
    </source>
</evidence>
<dbReference type="InterPro" id="IPR006015">
    <property type="entry name" value="Universal_stress_UspA"/>
</dbReference>
<dbReference type="CDD" id="cd00293">
    <property type="entry name" value="USP-like"/>
    <property type="match status" value="1"/>
</dbReference>
<dbReference type="Proteomes" id="UP000317893">
    <property type="component" value="Unassembled WGS sequence"/>
</dbReference>